<evidence type="ECO:0000259" key="1">
    <source>
        <dbReference type="Pfam" id="PF01028"/>
    </source>
</evidence>
<dbReference type="Gene3D" id="1.10.132.120">
    <property type="match status" value="1"/>
</dbReference>
<gene>
    <name evidence="3" type="ORF">WKR92_11655</name>
</gene>
<dbReference type="RefSeq" id="WP_375558017.1">
    <property type="nucleotide sequence ID" value="NZ_JBBVGT010000003.1"/>
</dbReference>
<dbReference type="Gene3D" id="3.90.15.10">
    <property type="entry name" value="Topoisomerase I, Chain A, domain 3"/>
    <property type="match status" value="1"/>
</dbReference>
<dbReference type="Pfam" id="PF21338">
    <property type="entry name" value="Top1B_N_bact"/>
    <property type="match status" value="1"/>
</dbReference>
<protein>
    <submittedName>
        <fullName evidence="3">DNA topoisomerase IB</fullName>
    </submittedName>
</protein>
<evidence type="ECO:0000313" key="3">
    <source>
        <dbReference type="EMBL" id="MFB5946488.1"/>
    </source>
</evidence>
<dbReference type="InterPro" id="IPR035447">
    <property type="entry name" value="DNA_topo_I_N_sf"/>
</dbReference>
<keyword evidence="4" id="KW-1185">Reference proteome</keyword>
<dbReference type="InterPro" id="IPR013500">
    <property type="entry name" value="TopoI_cat_euk"/>
</dbReference>
<proteinExistence type="predicted"/>
<evidence type="ECO:0000259" key="2">
    <source>
        <dbReference type="Pfam" id="PF21338"/>
    </source>
</evidence>
<dbReference type="Proteomes" id="UP001580928">
    <property type="component" value="Unassembled WGS sequence"/>
</dbReference>
<dbReference type="SUPFAM" id="SSF56349">
    <property type="entry name" value="DNA breaking-rejoining enzymes"/>
    <property type="match status" value="1"/>
</dbReference>
<feature type="domain" description="DNA topoisomerase IB N-terminal" evidence="2">
    <location>
        <begin position="22"/>
        <end position="69"/>
    </location>
</feature>
<sequence length="334" mass="38892">MPKIRYVSDSDPGYERIRKGKGFAYYANGSLVKDQVILDRFKALVIPPAWRNVWICTKENGHLQVTGTDDRGRKQYLYHPEWTRLQQENKFNKIIDFGKALPSIRKKIKKDSQKRKLTKDKVLALVLQVMEETLIRTGNAHYRDENKSYGLTTLTTKHIRIDGAEICFQFRGKKGVQQNIKVQDRRLAKRLQDVKEIPGQHLFQYIDDQNEVCPIDSADVNQYIQACSQEDFSSKDFRTWFGTVWAFIKLAELPPFQNQTELKRNLIEMYDFVAVKLGNTRTVCKKYYVSHSLITAYEKGLTQPYFKTLSSKRTGSTIENAEKQLLKLLKCHPL</sequence>
<dbReference type="Gene3D" id="3.30.66.10">
    <property type="entry name" value="DNA topoisomerase I domain"/>
    <property type="match status" value="1"/>
</dbReference>
<accession>A0ABV5CFZ5</accession>
<dbReference type="PROSITE" id="PS52038">
    <property type="entry name" value="TOPO_IB_2"/>
    <property type="match status" value="1"/>
</dbReference>
<organism evidence="3 4">
    <name type="scientific">Albibacterium profundi</name>
    <dbReference type="NCBI Taxonomy" id="3134906"/>
    <lineage>
        <taxon>Bacteria</taxon>
        <taxon>Pseudomonadati</taxon>
        <taxon>Bacteroidota</taxon>
        <taxon>Sphingobacteriia</taxon>
        <taxon>Sphingobacteriales</taxon>
        <taxon>Sphingobacteriaceae</taxon>
        <taxon>Albibacterium</taxon>
    </lineage>
</organism>
<reference evidence="3 4" key="1">
    <citation type="submission" date="2024-04" db="EMBL/GenBank/DDBJ databases">
        <title>Albibacterium profundi sp. nov., isolated from sediment of the Challenger Deep of Mariana Trench.</title>
        <authorList>
            <person name="Wang Y."/>
        </authorList>
    </citation>
    <scope>NUCLEOTIDE SEQUENCE [LARGE SCALE GENOMIC DNA]</scope>
    <source>
        <strain evidence="3 4">RHL897</strain>
    </source>
</reference>
<dbReference type="InterPro" id="IPR049331">
    <property type="entry name" value="Top1B_N_bact"/>
</dbReference>
<evidence type="ECO:0000313" key="4">
    <source>
        <dbReference type="Proteomes" id="UP001580928"/>
    </source>
</evidence>
<dbReference type="InterPro" id="IPR011010">
    <property type="entry name" value="DNA_brk_join_enz"/>
</dbReference>
<feature type="domain" description="DNA topoisomerase I catalytic core eukaryotic-type" evidence="1">
    <location>
        <begin position="86"/>
        <end position="287"/>
    </location>
</feature>
<dbReference type="InterPro" id="IPR014711">
    <property type="entry name" value="TopoI_cat_a-hlx-sub_euk"/>
</dbReference>
<dbReference type="Pfam" id="PF01028">
    <property type="entry name" value="Topoisom_I"/>
    <property type="match status" value="1"/>
</dbReference>
<dbReference type="SUPFAM" id="SSF55869">
    <property type="entry name" value="DNA topoisomerase I domain"/>
    <property type="match status" value="1"/>
</dbReference>
<name>A0ABV5CFZ5_9SPHI</name>
<comment type="caution">
    <text evidence="3">The sequence shown here is derived from an EMBL/GenBank/DDBJ whole genome shotgun (WGS) entry which is preliminary data.</text>
</comment>
<dbReference type="EMBL" id="JBBVGT010000003">
    <property type="protein sequence ID" value="MFB5946488.1"/>
    <property type="molecule type" value="Genomic_DNA"/>
</dbReference>